<name>A0A271LL84_9HYPH</name>
<dbReference type="PANTHER" id="PTHR33204">
    <property type="entry name" value="TRANSCRIPTIONAL REGULATOR, MARR FAMILY"/>
    <property type="match status" value="1"/>
</dbReference>
<sequence length="165" mass="18671">MLRRPCSKLGRYFRLRKYRQKSKVPTRTSELESSLEKKQRQLPDSCGLGPALAVIGGKWKALLLWQIHQAQPCRFGELKRLQPEISEKMLIQHLREMEADGIIHREVFHQVPPRVEYSVTPEGAELDLALAPLAEWGKKHQERTEKAKAGAARAARTAAEGAARG</sequence>
<feature type="domain" description="HTH hxlR-type" evidence="5">
    <location>
        <begin position="46"/>
        <end position="145"/>
    </location>
</feature>
<dbReference type="Pfam" id="PF01638">
    <property type="entry name" value="HxlR"/>
    <property type="match status" value="1"/>
</dbReference>
<dbReference type="InterPro" id="IPR036390">
    <property type="entry name" value="WH_DNA-bd_sf"/>
</dbReference>
<keyword evidence="2" id="KW-0238">DNA-binding</keyword>
<protein>
    <recommendedName>
        <fullName evidence="5">HTH hxlR-type domain-containing protein</fullName>
    </recommendedName>
</protein>
<organism evidence="6 7">
    <name type="scientific">Mesorhizobium temperatum</name>
    <dbReference type="NCBI Taxonomy" id="241416"/>
    <lineage>
        <taxon>Bacteria</taxon>
        <taxon>Pseudomonadati</taxon>
        <taxon>Pseudomonadota</taxon>
        <taxon>Alphaproteobacteria</taxon>
        <taxon>Hyphomicrobiales</taxon>
        <taxon>Phyllobacteriaceae</taxon>
        <taxon>Mesorhizobium</taxon>
    </lineage>
</organism>
<dbReference type="InterPro" id="IPR036388">
    <property type="entry name" value="WH-like_DNA-bd_sf"/>
</dbReference>
<evidence type="ECO:0000259" key="5">
    <source>
        <dbReference type="PROSITE" id="PS51118"/>
    </source>
</evidence>
<dbReference type="PANTHER" id="PTHR33204:SF29">
    <property type="entry name" value="TRANSCRIPTIONAL REGULATOR"/>
    <property type="match status" value="1"/>
</dbReference>
<dbReference type="GO" id="GO:0003677">
    <property type="term" value="F:DNA binding"/>
    <property type="evidence" value="ECO:0007669"/>
    <property type="project" value="UniProtKB-KW"/>
</dbReference>
<dbReference type="InterPro" id="IPR002577">
    <property type="entry name" value="HTH_HxlR"/>
</dbReference>
<dbReference type="EMBL" id="NPKJ01000053">
    <property type="protein sequence ID" value="PAQ08125.1"/>
    <property type="molecule type" value="Genomic_DNA"/>
</dbReference>
<comment type="caution">
    <text evidence="6">The sequence shown here is derived from an EMBL/GenBank/DDBJ whole genome shotgun (WGS) entry which is preliminary data.</text>
</comment>
<reference evidence="6 7" key="1">
    <citation type="submission" date="2017-08" db="EMBL/GenBank/DDBJ databases">
        <title>Mesorhizobium wenxinae sp. nov., a novel rhizobial species isolated from root nodules of chickpea (Cicer arietinum L.).</title>
        <authorList>
            <person name="Zhang J."/>
        </authorList>
    </citation>
    <scope>NUCLEOTIDE SEQUENCE [LARGE SCALE GENOMIC DNA]</scope>
    <source>
        <strain evidence="6 7">SDW018</strain>
    </source>
</reference>
<evidence type="ECO:0000313" key="7">
    <source>
        <dbReference type="Proteomes" id="UP000216442"/>
    </source>
</evidence>
<evidence type="ECO:0000256" key="2">
    <source>
        <dbReference type="ARBA" id="ARBA00023125"/>
    </source>
</evidence>
<keyword evidence="1" id="KW-0805">Transcription regulation</keyword>
<evidence type="ECO:0000256" key="4">
    <source>
        <dbReference type="SAM" id="MobiDB-lite"/>
    </source>
</evidence>
<dbReference type="SUPFAM" id="SSF46785">
    <property type="entry name" value="Winged helix' DNA-binding domain"/>
    <property type="match status" value="1"/>
</dbReference>
<accession>A0A271LL84</accession>
<proteinExistence type="predicted"/>
<dbReference type="PROSITE" id="PS51118">
    <property type="entry name" value="HTH_HXLR"/>
    <property type="match status" value="1"/>
</dbReference>
<keyword evidence="3" id="KW-0804">Transcription</keyword>
<dbReference type="Gene3D" id="1.10.10.10">
    <property type="entry name" value="Winged helix-like DNA-binding domain superfamily/Winged helix DNA-binding domain"/>
    <property type="match status" value="1"/>
</dbReference>
<feature type="region of interest" description="Disordered" evidence="4">
    <location>
        <begin position="139"/>
        <end position="165"/>
    </location>
</feature>
<feature type="compositionally biased region" description="Basic and acidic residues" evidence="4">
    <location>
        <begin position="139"/>
        <end position="148"/>
    </location>
</feature>
<evidence type="ECO:0000256" key="1">
    <source>
        <dbReference type="ARBA" id="ARBA00023015"/>
    </source>
</evidence>
<keyword evidence="7" id="KW-1185">Reference proteome</keyword>
<evidence type="ECO:0000313" key="6">
    <source>
        <dbReference type="EMBL" id="PAQ08125.1"/>
    </source>
</evidence>
<feature type="compositionally biased region" description="Low complexity" evidence="4">
    <location>
        <begin position="149"/>
        <end position="165"/>
    </location>
</feature>
<dbReference type="Proteomes" id="UP000216442">
    <property type="component" value="Unassembled WGS sequence"/>
</dbReference>
<gene>
    <name evidence="6" type="ORF">CIT26_19380</name>
</gene>
<evidence type="ECO:0000256" key="3">
    <source>
        <dbReference type="ARBA" id="ARBA00023163"/>
    </source>
</evidence>
<dbReference type="AlphaFoldDB" id="A0A271LL84"/>
<dbReference type="OrthoDB" id="9800350at2"/>